<feature type="non-terminal residue" evidence="2">
    <location>
        <position position="237"/>
    </location>
</feature>
<dbReference type="OrthoDB" id="1695393at2759"/>
<accession>A0A3M7R8S9</accession>
<comment type="caution">
    <text evidence="2">The sequence shown here is derived from an EMBL/GenBank/DDBJ whole genome shotgun (WGS) entry which is preliminary data.</text>
</comment>
<evidence type="ECO:0000313" key="2">
    <source>
        <dbReference type="EMBL" id="RNA19957.1"/>
    </source>
</evidence>
<dbReference type="EMBL" id="REGN01003934">
    <property type="protein sequence ID" value="RNA19957.1"/>
    <property type="molecule type" value="Genomic_DNA"/>
</dbReference>
<keyword evidence="3" id="KW-1185">Reference proteome</keyword>
<feature type="region of interest" description="Disordered" evidence="1">
    <location>
        <begin position="139"/>
        <end position="158"/>
    </location>
</feature>
<gene>
    <name evidence="2" type="ORF">BpHYR1_051497</name>
</gene>
<evidence type="ECO:0000256" key="1">
    <source>
        <dbReference type="SAM" id="MobiDB-lite"/>
    </source>
</evidence>
<feature type="compositionally biased region" description="Low complexity" evidence="1">
    <location>
        <begin position="140"/>
        <end position="154"/>
    </location>
</feature>
<dbReference type="AlphaFoldDB" id="A0A3M7R8S9"/>
<sequence length="237" mass="25686">MNVKNMIIENDYEFSLSEIKAAFFSFSLLSTVSASSSNSSISSHSSHKDNSIHFQSQQYDIIKICVLLFDTYKSMCFLSGEDKNSQPISRQSARESLLPGLSCLKEIFHDSIIIHSGSSGQNDYVKSLDAMIHKIEAEMNENSSENSSPNSKNSQLSPSLTLKEINSEIKTPVKVSAGSLIGEIVNKGTSALSSSSASSASSASTVTSMNLNPVTETPNPNANFKSFVFKDLCTQIN</sequence>
<evidence type="ECO:0000313" key="3">
    <source>
        <dbReference type="Proteomes" id="UP000276133"/>
    </source>
</evidence>
<reference evidence="2 3" key="1">
    <citation type="journal article" date="2018" name="Sci. Rep.">
        <title>Genomic signatures of local adaptation to the degree of environmental predictability in rotifers.</title>
        <authorList>
            <person name="Franch-Gras L."/>
            <person name="Hahn C."/>
            <person name="Garcia-Roger E.M."/>
            <person name="Carmona M.J."/>
            <person name="Serra M."/>
            <person name="Gomez A."/>
        </authorList>
    </citation>
    <scope>NUCLEOTIDE SEQUENCE [LARGE SCALE GENOMIC DNA]</scope>
    <source>
        <strain evidence="2">HYR1</strain>
    </source>
</reference>
<organism evidence="2 3">
    <name type="scientific">Brachionus plicatilis</name>
    <name type="common">Marine rotifer</name>
    <name type="synonym">Brachionus muelleri</name>
    <dbReference type="NCBI Taxonomy" id="10195"/>
    <lineage>
        <taxon>Eukaryota</taxon>
        <taxon>Metazoa</taxon>
        <taxon>Spiralia</taxon>
        <taxon>Gnathifera</taxon>
        <taxon>Rotifera</taxon>
        <taxon>Eurotatoria</taxon>
        <taxon>Monogononta</taxon>
        <taxon>Pseudotrocha</taxon>
        <taxon>Ploima</taxon>
        <taxon>Brachionidae</taxon>
        <taxon>Brachionus</taxon>
    </lineage>
</organism>
<proteinExistence type="predicted"/>
<dbReference type="Proteomes" id="UP000276133">
    <property type="component" value="Unassembled WGS sequence"/>
</dbReference>
<name>A0A3M7R8S9_BRAPC</name>
<protein>
    <submittedName>
        <fullName evidence="2">Uncharacterized protein</fullName>
    </submittedName>
</protein>